<evidence type="ECO:0000313" key="2">
    <source>
        <dbReference type="EMBL" id="VFU21948.1"/>
    </source>
</evidence>
<sequence length="194" mass="21437">MEGVVCSNSVSLESFLSSFMEAVVLETAIAASKALALSLHMNNFFPTCLIIEQKLAFFSYQIGSLSDGSSVLPEESGTSPGFPLTELLPKKKSDPDNQDGSDTEDDQDDEDEDGQDDQDDDEGEEDEPGKDNEDSEDPEDEPEANGDGGSEDDDEDDDDDDDEEDEDDDEEEDEDEDEDEDEEDIPQPPYKKRK</sequence>
<dbReference type="PANTHER" id="PTHR35711:SF1">
    <property type="entry name" value="ECTODERMAL, ISOFORM F"/>
    <property type="match status" value="1"/>
</dbReference>
<proteinExistence type="predicted"/>
<dbReference type="EMBL" id="CAADRP010000025">
    <property type="protein sequence ID" value="VFU21948.1"/>
    <property type="molecule type" value="Genomic_DNA"/>
</dbReference>
<dbReference type="PANTHER" id="PTHR35711">
    <property type="entry name" value="EXPRESSED PROTEIN"/>
    <property type="match status" value="1"/>
</dbReference>
<accession>A0A6N2KF98</accession>
<organism evidence="2">
    <name type="scientific">Salix viminalis</name>
    <name type="common">Common osier</name>
    <name type="synonym">Basket willow</name>
    <dbReference type="NCBI Taxonomy" id="40686"/>
    <lineage>
        <taxon>Eukaryota</taxon>
        <taxon>Viridiplantae</taxon>
        <taxon>Streptophyta</taxon>
        <taxon>Embryophyta</taxon>
        <taxon>Tracheophyta</taxon>
        <taxon>Spermatophyta</taxon>
        <taxon>Magnoliopsida</taxon>
        <taxon>eudicotyledons</taxon>
        <taxon>Gunneridae</taxon>
        <taxon>Pentapetalae</taxon>
        <taxon>rosids</taxon>
        <taxon>fabids</taxon>
        <taxon>Malpighiales</taxon>
        <taxon>Salicaceae</taxon>
        <taxon>Saliceae</taxon>
        <taxon>Salix</taxon>
    </lineage>
</organism>
<protein>
    <submittedName>
        <fullName evidence="2">Uncharacterized protein</fullName>
    </submittedName>
</protein>
<feature type="region of interest" description="Disordered" evidence="1">
    <location>
        <begin position="68"/>
        <end position="194"/>
    </location>
</feature>
<dbReference type="AlphaFoldDB" id="A0A6N2KF98"/>
<feature type="compositionally biased region" description="Acidic residues" evidence="1">
    <location>
        <begin position="96"/>
        <end position="185"/>
    </location>
</feature>
<gene>
    <name evidence="2" type="ORF">SVIM_LOCUS18432</name>
</gene>
<reference evidence="2" key="1">
    <citation type="submission" date="2019-03" db="EMBL/GenBank/DDBJ databases">
        <authorList>
            <person name="Mank J."/>
            <person name="Almeida P."/>
        </authorList>
    </citation>
    <scope>NUCLEOTIDE SEQUENCE</scope>
    <source>
        <strain evidence="2">78183</strain>
    </source>
</reference>
<name>A0A6N2KF98_SALVM</name>
<evidence type="ECO:0000256" key="1">
    <source>
        <dbReference type="SAM" id="MobiDB-lite"/>
    </source>
</evidence>